<dbReference type="InterPro" id="IPR023206">
    <property type="entry name" value="Bifunctional_P450_P450_red"/>
</dbReference>
<evidence type="ECO:0000256" key="8">
    <source>
        <dbReference type="ARBA" id="ARBA00022857"/>
    </source>
</evidence>
<dbReference type="Pfam" id="PF00667">
    <property type="entry name" value="FAD_binding_1"/>
    <property type="match status" value="1"/>
</dbReference>
<sequence length="1080" mass="120632">MSETGVIPQPKTYGPLGNLPLIDSKKPTLSLCKLAEEYGPIYRITLPGYSSIVVSGHDLVAEVCDESRFDKSIKGDLENVRAFGGDGLFTSRTDEPNWQKAHRILLPTFSQQAMKGYHAMMVDIASQLVQKWARLNPNESIDVAEDMTRLTLDTIGLCGFNYRFNSFYRETPSPFINSMVRALNEAMLQGSRLKIQNLFMVRTRQQFNEDIQTMFSLVDKMIEERKANGDRGEIDLLARMLNGKDPETGETLDDENIRYQIITFLIAGHETTSGLLSFALYFLLKHPNVLQKAYLEADRVLTDSFPSYSQVLQLHYIRMILNESLRLWPTAPGFELYAKEDTVIGGKYRIRKGEGIGVILPQLHRDKAAWGADADEFRPERFADPGKIPTHAYKPFGNGQRACIGMQFALHEATLVLGMIVRHFELVDHTNYQLDVKQTLTLKPGDFQIRVRMRHKTASPAVHEQETAGHAKAVVANLGQAQANRPLAEAEKMPLLVLYGSNLGTAEGIARELAHTARAQGFRSEAAPLNDGVGRLPKDGAVLIVTASYNGKPPGNAREFVKWLEGVQPGELQGVHYAVFGCGDRNWSNTYQEVPRWIDEQLARKGAARLSVRGEADAGGDFEKQLDEWRVRLWSELRYAFGLERSDAEKMESGVHVRVVSGLETIPLARAYGAFYASVMDNRELRMAGSGRSTRHLELALPDGVTYREGDLLGVLPSNSLANVGRILQRYGLKGSDQLVVTAANGNGLSHLPLDRPVGIHELLSRCVELQEAVTREQLRELAAYTVCPPHKRELAAMAEESLYEEQILKKRMTMLDLLEKYEACQLPFERLVELLPPLQPRYYFISSSPQVSPRQIGIAVDVVRDPAWSGSGQYRGTASNHLAECRPGEEVLLFIRASEAGWRLPEDPATPIIMVGTGTGAVPFRGFLQARAAIREKGAALGEAHLYIGCRNEADSIYREELERYDKEDVVTLHQAFSRAEGKSSIHVQHLLERHASNLMDILDRGGRIYVCGDDAQMSLEVEWALQKAYRTVYGAGEREAKAWLERLRTEGRYAKEGWACVHPENSPAIVNSGLSALF</sequence>
<keyword evidence="10 13" id="KW-0408">Iron</keyword>
<evidence type="ECO:0000256" key="7">
    <source>
        <dbReference type="ARBA" id="ARBA00022827"/>
    </source>
</evidence>
<feature type="domain" description="Flavodoxin-like" evidence="14">
    <location>
        <begin position="495"/>
        <end position="634"/>
    </location>
</feature>
<dbReference type="PIRSF" id="PIRSF000209">
    <property type="entry name" value="Bifunctional_P450_P450R"/>
    <property type="match status" value="1"/>
</dbReference>
<evidence type="ECO:0000313" key="17">
    <source>
        <dbReference type="Proteomes" id="UP001575622"/>
    </source>
</evidence>
<evidence type="ECO:0000313" key="16">
    <source>
        <dbReference type="EMBL" id="MFB0844083.1"/>
    </source>
</evidence>
<evidence type="ECO:0000256" key="2">
    <source>
        <dbReference type="ARBA" id="ARBA00022448"/>
    </source>
</evidence>
<keyword evidence="9 13" id="KW-0560">Oxidoreductase</keyword>
<dbReference type="PROSITE" id="PS50902">
    <property type="entry name" value="FLAVODOXIN_LIKE"/>
    <property type="match status" value="1"/>
</dbReference>
<keyword evidence="17" id="KW-1185">Reference proteome</keyword>
<comment type="catalytic activity">
    <reaction evidence="12 13">
        <text>2 oxidized [cytochrome P450] + NADPH = 2 reduced [cytochrome P450] + NADP(+) + H(+)</text>
        <dbReference type="Rhea" id="RHEA:24040"/>
        <dbReference type="Rhea" id="RHEA-COMP:14627"/>
        <dbReference type="Rhea" id="RHEA-COMP:14628"/>
        <dbReference type="ChEBI" id="CHEBI:15378"/>
        <dbReference type="ChEBI" id="CHEBI:55376"/>
        <dbReference type="ChEBI" id="CHEBI:57783"/>
        <dbReference type="ChEBI" id="CHEBI:58349"/>
        <dbReference type="ChEBI" id="CHEBI:60344"/>
        <dbReference type="EC" id="1.6.2.4"/>
    </reaction>
</comment>
<dbReference type="InterPro" id="IPR017938">
    <property type="entry name" value="Riboflavin_synthase-like_b-brl"/>
</dbReference>
<dbReference type="CDD" id="cd06206">
    <property type="entry name" value="bifunctional_CYPOR"/>
    <property type="match status" value="1"/>
</dbReference>
<feature type="domain" description="FAD-binding FR-type" evidence="15">
    <location>
        <begin position="672"/>
        <end position="906"/>
    </location>
</feature>
<keyword evidence="13" id="KW-0249">Electron transport</keyword>
<evidence type="ECO:0000256" key="13">
    <source>
        <dbReference type="PIRNR" id="PIRNR000209"/>
    </source>
</evidence>
<proteinExistence type="inferred from homology"/>
<keyword evidence="11 13" id="KW-0503">Monooxygenase</keyword>
<dbReference type="PANTHER" id="PTHR19384:SF17">
    <property type="entry name" value="NADPH--CYTOCHROME P450 REDUCTASE"/>
    <property type="match status" value="1"/>
</dbReference>
<dbReference type="InterPro" id="IPR001094">
    <property type="entry name" value="Flavdoxin-like"/>
</dbReference>
<dbReference type="InterPro" id="IPR029039">
    <property type="entry name" value="Flavoprotein-like_sf"/>
</dbReference>
<dbReference type="SUPFAM" id="SSF48264">
    <property type="entry name" value="Cytochrome P450"/>
    <property type="match status" value="1"/>
</dbReference>
<comment type="cofactor">
    <cofactor evidence="13">
        <name>heme</name>
        <dbReference type="ChEBI" id="CHEBI:30413"/>
    </cofactor>
</comment>
<evidence type="ECO:0000256" key="9">
    <source>
        <dbReference type="ARBA" id="ARBA00023002"/>
    </source>
</evidence>
<comment type="function">
    <text evidence="13">Functions as a fatty acid monooxygenase.</text>
</comment>
<keyword evidence="3 13" id="KW-0349">Heme</keyword>
<dbReference type="RefSeq" id="WP_373953607.1">
    <property type="nucleotide sequence ID" value="NZ_JBHDLN010000008.1"/>
</dbReference>
<dbReference type="CDD" id="cd11068">
    <property type="entry name" value="CYP120A1"/>
    <property type="match status" value="1"/>
</dbReference>
<dbReference type="Gene3D" id="2.40.30.10">
    <property type="entry name" value="Translation factors"/>
    <property type="match status" value="1"/>
</dbReference>
<evidence type="ECO:0000256" key="10">
    <source>
        <dbReference type="ARBA" id="ARBA00023004"/>
    </source>
</evidence>
<keyword evidence="8 13" id="KW-0521">NADP</keyword>
<evidence type="ECO:0000256" key="12">
    <source>
        <dbReference type="ARBA" id="ARBA00049342"/>
    </source>
</evidence>
<comment type="catalytic activity">
    <reaction evidence="13">
        <text>an organic molecule + reduced [NADPH--hemoprotein reductase] + O2 = an alcohol + oxidized [NADPH--hemoprotein reductase] + H2O + H(+)</text>
        <dbReference type="Rhea" id="RHEA:17149"/>
        <dbReference type="Rhea" id="RHEA-COMP:11964"/>
        <dbReference type="Rhea" id="RHEA-COMP:11965"/>
        <dbReference type="ChEBI" id="CHEBI:15377"/>
        <dbReference type="ChEBI" id="CHEBI:15378"/>
        <dbReference type="ChEBI" id="CHEBI:15379"/>
        <dbReference type="ChEBI" id="CHEBI:30879"/>
        <dbReference type="ChEBI" id="CHEBI:57618"/>
        <dbReference type="ChEBI" id="CHEBI:58210"/>
        <dbReference type="ChEBI" id="CHEBI:142491"/>
        <dbReference type="EC" id="1.14.14.1"/>
    </reaction>
</comment>
<dbReference type="InterPro" id="IPR017927">
    <property type="entry name" value="FAD-bd_FR_type"/>
</dbReference>
<evidence type="ECO:0000256" key="1">
    <source>
        <dbReference type="ARBA" id="ARBA00010018"/>
    </source>
</evidence>
<comment type="caution">
    <text evidence="16">The sequence shown here is derived from an EMBL/GenBank/DDBJ whole genome shotgun (WGS) entry which is preliminary data.</text>
</comment>
<keyword evidence="4 13" id="KW-0285">Flavoprotein</keyword>
<dbReference type="EC" id="1.14.14.1" evidence="13"/>
<dbReference type="PANTHER" id="PTHR19384">
    <property type="entry name" value="NITRIC OXIDE SYNTHASE-RELATED"/>
    <property type="match status" value="1"/>
</dbReference>
<dbReference type="EC" id="1.6.2.4" evidence="13"/>
<dbReference type="Gene3D" id="3.40.50.80">
    <property type="entry name" value="Nucleotide-binding domain of ferredoxin-NADP reductase (FNR) module"/>
    <property type="match status" value="1"/>
</dbReference>
<evidence type="ECO:0000256" key="3">
    <source>
        <dbReference type="ARBA" id="ARBA00022617"/>
    </source>
</evidence>
<dbReference type="PRINTS" id="PR00371">
    <property type="entry name" value="FPNCR"/>
</dbReference>
<dbReference type="InterPro" id="IPR001433">
    <property type="entry name" value="OxRdtase_FAD/NAD-bd"/>
</dbReference>
<dbReference type="SUPFAM" id="SSF52218">
    <property type="entry name" value="Flavoproteins"/>
    <property type="match status" value="1"/>
</dbReference>
<dbReference type="PROSITE" id="PS51384">
    <property type="entry name" value="FAD_FR"/>
    <property type="match status" value="1"/>
</dbReference>
<dbReference type="PRINTS" id="PR00369">
    <property type="entry name" value="FLAVODOXIN"/>
</dbReference>
<dbReference type="InterPro" id="IPR001709">
    <property type="entry name" value="Flavoprot_Pyr_Nucl_cyt_Rdtase"/>
</dbReference>
<dbReference type="EMBL" id="JBHDLN010000008">
    <property type="protein sequence ID" value="MFB0844083.1"/>
    <property type="molecule type" value="Genomic_DNA"/>
</dbReference>
<dbReference type="InterPro" id="IPR008254">
    <property type="entry name" value="Flavodoxin/NO_synth"/>
</dbReference>
<keyword evidence="7 13" id="KW-0274">FAD</keyword>
<evidence type="ECO:0000256" key="11">
    <source>
        <dbReference type="ARBA" id="ARBA00023033"/>
    </source>
</evidence>
<dbReference type="Gene3D" id="1.10.630.10">
    <property type="entry name" value="Cytochrome P450"/>
    <property type="match status" value="1"/>
</dbReference>
<evidence type="ECO:0000256" key="5">
    <source>
        <dbReference type="ARBA" id="ARBA00022643"/>
    </source>
</evidence>
<dbReference type="InterPro" id="IPR001128">
    <property type="entry name" value="Cyt_P450"/>
</dbReference>
<name>A0ABV4V1Y1_9BACL</name>
<evidence type="ECO:0000256" key="6">
    <source>
        <dbReference type="ARBA" id="ARBA00022723"/>
    </source>
</evidence>
<dbReference type="PROSITE" id="PS00086">
    <property type="entry name" value="CYTOCHROME_P450"/>
    <property type="match status" value="1"/>
</dbReference>
<comment type="cofactor">
    <cofactor evidence="13">
        <name>FAD</name>
        <dbReference type="ChEBI" id="CHEBI:57692"/>
    </cofactor>
    <cofactor evidence="13">
        <name>FMN</name>
        <dbReference type="ChEBI" id="CHEBI:58210"/>
    </cofactor>
</comment>
<gene>
    <name evidence="16" type="ORF">ACEU3E_18010</name>
</gene>
<evidence type="ECO:0000256" key="4">
    <source>
        <dbReference type="ARBA" id="ARBA00022630"/>
    </source>
</evidence>
<dbReference type="Pfam" id="PF00175">
    <property type="entry name" value="NAD_binding_1"/>
    <property type="match status" value="1"/>
</dbReference>
<evidence type="ECO:0000259" key="14">
    <source>
        <dbReference type="PROSITE" id="PS50902"/>
    </source>
</evidence>
<dbReference type="Proteomes" id="UP001575622">
    <property type="component" value="Unassembled WGS sequence"/>
</dbReference>
<dbReference type="InterPro" id="IPR039261">
    <property type="entry name" value="FNR_nucleotide-bd"/>
</dbReference>
<dbReference type="Pfam" id="PF00258">
    <property type="entry name" value="Flavodoxin_1"/>
    <property type="match status" value="1"/>
</dbReference>
<dbReference type="InterPro" id="IPR023173">
    <property type="entry name" value="NADPH_Cyt_P450_Rdtase_alpha"/>
</dbReference>
<organism evidence="16 17">
    <name type="scientific">Paenibacillus oleatilyticus</name>
    <dbReference type="NCBI Taxonomy" id="2594886"/>
    <lineage>
        <taxon>Bacteria</taxon>
        <taxon>Bacillati</taxon>
        <taxon>Bacillota</taxon>
        <taxon>Bacilli</taxon>
        <taxon>Bacillales</taxon>
        <taxon>Paenibacillaceae</taxon>
        <taxon>Paenibacillus</taxon>
    </lineage>
</organism>
<keyword evidence="5 13" id="KW-0288">FMN</keyword>
<dbReference type="InterPro" id="IPR036396">
    <property type="entry name" value="Cyt_P450_sf"/>
</dbReference>
<dbReference type="SUPFAM" id="SSF63380">
    <property type="entry name" value="Riboflavin synthase domain-like"/>
    <property type="match status" value="1"/>
</dbReference>
<reference evidence="16 17" key="1">
    <citation type="submission" date="2024-09" db="EMBL/GenBank/DDBJ databases">
        <authorList>
            <person name="Makale K.P.P."/>
            <person name="Makhzoum A."/>
            <person name="Rantong G."/>
            <person name="Rahube T.O."/>
        </authorList>
    </citation>
    <scope>NUCLEOTIDE SEQUENCE [LARGE SCALE GENOMIC DNA]</scope>
    <source>
        <strain evidence="16 17">KM_D13</strain>
    </source>
</reference>
<comment type="similarity">
    <text evidence="1 13">In the N-terminal section; belongs to the cytochrome P450 family.</text>
</comment>
<evidence type="ECO:0000259" key="15">
    <source>
        <dbReference type="PROSITE" id="PS51384"/>
    </source>
</evidence>
<dbReference type="SUPFAM" id="SSF52343">
    <property type="entry name" value="Ferredoxin reductase-like, C-terminal NADP-linked domain"/>
    <property type="match status" value="1"/>
</dbReference>
<accession>A0ABV4V1Y1</accession>
<dbReference type="Pfam" id="PF00067">
    <property type="entry name" value="p450"/>
    <property type="match status" value="1"/>
</dbReference>
<keyword evidence="6 13" id="KW-0479">Metal-binding</keyword>
<protein>
    <recommendedName>
        <fullName evidence="13">Bifunctional cytochrome P450/NADPH--P450 reductase</fullName>
    </recommendedName>
    <domain>
        <recommendedName>
            <fullName evidence="13">Cytochrome P450</fullName>
            <ecNumber evidence="13">1.14.14.1</ecNumber>
        </recommendedName>
    </domain>
    <domain>
        <recommendedName>
            <fullName evidence="13">NADPH--cytochrome P450 reductase</fullName>
            <ecNumber evidence="13">1.6.2.4</ecNumber>
        </recommendedName>
    </domain>
</protein>
<dbReference type="Gene3D" id="1.20.990.10">
    <property type="entry name" value="NADPH-cytochrome p450 Reductase, Chain A, domain 3"/>
    <property type="match status" value="1"/>
</dbReference>
<dbReference type="InterPro" id="IPR017972">
    <property type="entry name" value="Cyt_P450_CS"/>
</dbReference>
<dbReference type="Gene3D" id="3.40.50.360">
    <property type="match status" value="1"/>
</dbReference>
<dbReference type="InterPro" id="IPR003097">
    <property type="entry name" value="CysJ-like_FAD-binding"/>
</dbReference>
<keyword evidence="2 13" id="KW-0813">Transport</keyword>